<dbReference type="InterPro" id="IPR007848">
    <property type="entry name" value="Small_mtfrase_dom"/>
</dbReference>
<dbReference type="InterPro" id="IPR050320">
    <property type="entry name" value="N5-glutamine_MTase"/>
</dbReference>
<feature type="binding site" evidence="5">
    <location>
        <position position="148"/>
    </location>
    <ligand>
        <name>S-adenosyl-L-methionine</name>
        <dbReference type="ChEBI" id="CHEBI:59789"/>
    </ligand>
</feature>
<dbReference type="EC" id="2.1.1.297" evidence="5"/>
<comment type="function">
    <text evidence="5">Methylates the class 1 translation termination release factors RF1/PrfA and RF2/PrfB on the glutamine residue of the universally conserved GGQ motif.</text>
</comment>
<dbReference type="InterPro" id="IPR019874">
    <property type="entry name" value="RF_methyltr_PrmC"/>
</dbReference>
<dbReference type="PANTHER" id="PTHR18895:SF74">
    <property type="entry name" value="MTRF1L RELEASE FACTOR GLUTAMINE METHYLTRANSFERASE"/>
    <property type="match status" value="1"/>
</dbReference>
<evidence type="ECO:0000259" key="7">
    <source>
        <dbReference type="Pfam" id="PF17827"/>
    </source>
</evidence>
<name>A0AAE6P0M1_9LACO</name>
<dbReference type="PROSITE" id="PS00092">
    <property type="entry name" value="N6_MTASE"/>
    <property type="match status" value="1"/>
</dbReference>
<reference evidence="8 9" key="1">
    <citation type="submission" date="2019-10" db="EMBL/GenBank/DDBJ databases">
        <title>Genome sequencing of Lactobacillus fructivorans.</title>
        <authorList>
            <person name="Kim K."/>
        </authorList>
    </citation>
    <scope>NUCLEOTIDE SEQUENCE [LARGE SCALE GENOMIC DNA]</scope>
    <source>
        <strain evidence="8 9">LF543</strain>
    </source>
</reference>
<proteinExistence type="inferred from homology"/>
<dbReference type="Proteomes" id="UP000327194">
    <property type="component" value="Chromosome"/>
</dbReference>
<keyword evidence="1 5" id="KW-0489">Methyltransferase</keyword>
<evidence type="ECO:0000256" key="4">
    <source>
        <dbReference type="ARBA" id="ARBA00048391"/>
    </source>
</evidence>
<gene>
    <name evidence="5 8" type="primary">prmC</name>
    <name evidence="8" type="ORF">LF543_04870</name>
</gene>
<keyword evidence="3 5" id="KW-0949">S-adenosyl-L-methionine</keyword>
<dbReference type="AlphaFoldDB" id="A0AAE6P0M1"/>
<evidence type="ECO:0000313" key="9">
    <source>
        <dbReference type="Proteomes" id="UP000327194"/>
    </source>
</evidence>
<dbReference type="GO" id="GO:0003676">
    <property type="term" value="F:nucleic acid binding"/>
    <property type="evidence" value="ECO:0007669"/>
    <property type="project" value="InterPro"/>
</dbReference>
<feature type="domain" description="Release factor glutamine methyltransferase N-terminal" evidence="7">
    <location>
        <begin position="13"/>
        <end position="81"/>
    </location>
</feature>
<organism evidence="8 9">
    <name type="scientific">Fructilactobacillus fructivorans</name>
    <dbReference type="NCBI Taxonomy" id="1614"/>
    <lineage>
        <taxon>Bacteria</taxon>
        <taxon>Bacillati</taxon>
        <taxon>Bacillota</taxon>
        <taxon>Bacilli</taxon>
        <taxon>Lactobacillales</taxon>
        <taxon>Lactobacillaceae</taxon>
        <taxon>Fructilactobacillus</taxon>
    </lineage>
</organism>
<dbReference type="NCBIfam" id="TIGR03534">
    <property type="entry name" value="RF_mod_PrmC"/>
    <property type="match status" value="1"/>
</dbReference>
<feature type="binding site" evidence="5">
    <location>
        <begin position="190"/>
        <end position="193"/>
    </location>
    <ligand>
        <name>substrate</name>
    </ligand>
</feature>
<feature type="domain" description="Methyltransferase small" evidence="6">
    <location>
        <begin position="119"/>
        <end position="201"/>
    </location>
</feature>
<dbReference type="InterPro" id="IPR040758">
    <property type="entry name" value="PrmC_N"/>
</dbReference>
<evidence type="ECO:0000256" key="2">
    <source>
        <dbReference type="ARBA" id="ARBA00022679"/>
    </source>
</evidence>
<dbReference type="EMBL" id="CP045562">
    <property type="protein sequence ID" value="QFX92916.1"/>
    <property type="molecule type" value="Genomic_DNA"/>
</dbReference>
<protein>
    <recommendedName>
        <fullName evidence="5">Release factor glutamine methyltransferase</fullName>
        <shortName evidence="5">RF MTase</shortName>
        <ecNumber evidence="5">2.1.1.297</ecNumber>
    </recommendedName>
    <alternativeName>
        <fullName evidence="5">N5-glutamine methyltransferase PrmC</fullName>
    </alternativeName>
    <alternativeName>
        <fullName evidence="5">Protein-(glutamine-N5) MTase PrmC</fullName>
    </alternativeName>
    <alternativeName>
        <fullName evidence="5">Protein-glutamine N-methyltransferase PrmC</fullName>
    </alternativeName>
</protein>
<dbReference type="GO" id="GO:0032259">
    <property type="term" value="P:methylation"/>
    <property type="evidence" value="ECO:0007669"/>
    <property type="project" value="UniProtKB-KW"/>
</dbReference>
<evidence type="ECO:0000256" key="1">
    <source>
        <dbReference type="ARBA" id="ARBA00022603"/>
    </source>
</evidence>
<dbReference type="GO" id="GO:0102559">
    <property type="term" value="F:peptide chain release factor N(5)-glutamine methyltransferase activity"/>
    <property type="evidence" value="ECO:0007669"/>
    <property type="project" value="UniProtKB-EC"/>
</dbReference>
<accession>A0AAE6P0M1</accession>
<dbReference type="KEGG" id="lfv:LF543_04870"/>
<sequence>MIQKLKKNATVFEALNWASLRLKEKNLDPDQGRWLMRSLMGWNLTNLLMNYRLNLTDDQQSQFIQMVNRILNYEPLQYVIGTTEFYGYHFQVNPNVLIPRPETEELVEWVLNEHDDQPISVLDLGTGSGAIAISLKKQRPKWNVTGSDVSEAALKVAQANAIANHAEVKMVESDLFDSFNGQRFDLIVSNPPYVAKDEIKYMDESVLEYEPRQALFAQDHGLAVYQKIAKNIHAYLKKNGSLYLEIGFKQGNSVKRLLEADNPDRSVRLRKDMAMRDRMIKMNKENE</sequence>
<dbReference type="PANTHER" id="PTHR18895">
    <property type="entry name" value="HEMK METHYLTRANSFERASE"/>
    <property type="match status" value="1"/>
</dbReference>
<dbReference type="Pfam" id="PF05175">
    <property type="entry name" value="MTS"/>
    <property type="match status" value="1"/>
</dbReference>
<evidence type="ECO:0000313" key="8">
    <source>
        <dbReference type="EMBL" id="QFX92916.1"/>
    </source>
</evidence>
<evidence type="ECO:0000256" key="3">
    <source>
        <dbReference type="ARBA" id="ARBA00022691"/>
    </source>
</evidence>
<keyword evidence="2 5" id="KW-0808">Transferase</keyword>
<dbReference type="Pfam" id="PF17827">
    <property type="entry name" value="PrmC_N"/>
    <property type="match status" value="1"/>
</dbReference>
<dbReference type="RefSeq" id="WP_010021940.1">
    <property type="nucleotide sequence ID" value="NZ_AZDS01000003.1"/>
</dbReference>
<dbReference type="Gene3D" id="1.10.8.10">
    <property type="entry name" value="DNA helicase RuvA subunit, C-terminal domain"/>
    <property type="match status" value="1"/>
</dbReference>
<evidence type="ECO:0000256" key="5">
    <source>
        <dbReference type="HAMAP-Rule" id="MF_02126"/>
    </source>
</evidence>
<dbReference type="InterPro" id="IPR029063">
    <property type="entry name" value="SAM-dependent_MTases_sf"/>
</dbReference>
<evidence type="ECO:0000259" key="6">
    <source>
        <dbReference type="Pfam" id="PF05175"/>
    </source>
</evidence>
<feature type="binding site" evidence="5">
    <location>
        <begin position="125"/>
        <end position="129"/>
    </location>
    <ligand>
        <name>S-adenosyl-L-methionine</name>
        <dbReference type="ChEBI" id="CHEBI:59789"/>
    </ligand>
</feature>
<dbReference type="InterPro" id="IPR002052">
    <property type="entry name" value="DNA_methylase_N6_adenine_CS"/>
</dbReference>
<dbReference type="NCBIfam" id="TIGR00536">
    <property type="entry name" value="hemK_fam"/>
    <property type="match status" value="1"/>
</dbReference>
<comment type="caution">
    <text evidence="5">Lacks conserved residue(s) required for the propagation of feature annotation.</text>
</comment>
<dbReference type="HAMAP" id="MF_02126">
    <property type="entry name" value="RF_methyltr_PrmC"/>
    <property type="match status" value="1"/>
</dbReference>
<dbReference type="CDD" id="cd02440">
    <property type="entry name" value="AdoMet_MTases"/>
    <property type="match status" value="1"/>
</dbReference>
<comment type="similarity">
    <text evidence="5">Belongs to the protein N5-glutamine methyltransferase family. PrmC subfamily.</text>
</comment>
<feature type="binding site" evidence="5">
    <location>
        <position position="190"/>
    </location>
    <ligand>
        <name>S-adenosyl-L-methionine</name>
        <dbReference type="ChEBI" id="CHEBI:59789"/>
    </ligand>
</feature>
<dbReference type="Gene3D" id="3.40.50.150">
    <property type="entry name" value="Vaccinia Virus protein VP39"/>
    <property type="match status" value="1"/>
</dbReference>
<dbReference type="SUPFAM" id="SSF53335">
    <property type="entry name" value="S-adenosyl-L-methionine-dependent methyltransferases"/>
    <property type="match status" value="1"/>
</dbReference>
<dbReference type="InterPro" id="IPR004556">
    <property type="entry name" value="HemK-like"/>
</dbReference>
<comment type="catalytic activity">
    <reaction evidence="4 5">
        <text>L-glutaminyl-[peptide chain release factor] + S-adenosyl-L-methionine = N(5)-methyl-L-glutaminyl-[peptide chain release factor] + S-adenosyl-L-homocysteine + H(+)</text>
        <dbReference type="Rhea" id="RHEA:42896"/>
        <dbReference type="Rhea" id="RHEA-COMP:10271"/>
        <dbReference type="Rhea" id="RHEA-COMP:10272"/>
        <dbReference type="ChEBI" id="CHEBI:15378"/>
        <dbReference type="ChEBI" id="CHEBI:30011"/>
        <dbReference type="ChEBI" id="CHEBI:57856"/>
        <dbReference type="ChEBI" id="CHEBI:59789"/>
        <dbReference type="ChEBI" id="CHEBI:61891"/>
        <dbReference type="EC" id="2.1.1.297"/>
    </reaction>
</comment>